<dbReference type="GO" id="GO:0003677">
    <property type="term" value="F:DNA binding"/>
    <property type="evidence" value="ECO:0007669"/>
    <property type="project" value="InterPro"/>
</dbReference>
<dbReference type="InterPro" id="IPR002941">
    <property type="entry name" value="DNA_methylase_N4/N6"/>
</dbReference>
<protein>
    <recommendedName>
        <fullName evidence="3">DNA methylase N-4/N-6 domain-containing protein</fullName>
    </recommendedName>
</protein>
<dbReference type="PRINTS" id="PR00508">
    <property type="entry name" value="S21N4MTFRASE"/>
</dbReference>
<keyword evidence="1" id="KW-0489">Methyltransferase</keyword>
<dbReference type="AlphaFoldDB" id="X1VD71"/>
<dbReference type="Gene3D" id="3.40.50.150">
    <property type="entry name" value="Vaccinia Virus protein VP39"/>
    <property type="match status" value="1"/>
</dbReference>
<dbReference type="InterPro" id="IPR001091">
    <property type="entry name" value="RM_Methyltransferase"/>
</dbReference>
<dbReference type="EMBL" id="BARW01026117">
    <property type="protein sequence ID" value="GAJ15377.1"/>
    <property type="molecule type" value="Genomic_DNA"/>
</dbReference>
<accession>X1VD71</accession>
<reference evidence="4" key="1">
    <citation type="journal article" date="2014" name="Front. Microbiol.">
        <title>High frequency of phylogenetically diverse reductive dehalogenase-homologous genes in deep subseafloor sedimentary metagenomes.</title>
        <authorList>
            <person name="Kawai M."/>
            <person name="Futagami T."/>
            <person name="Toyoda A."/>
            <person name="Takaki Y."/>
            <person name="Nishi S."/>
            <person name="Hori S."/>
            <person name="Arai W."/>
            <person name="Tsubouchi T."/>
            <person name="Morono Y."/>
            <person name="Uchiyama I."/>
            <person name="Ito T."/>
            <person name="Fujiyama A."/>
            <person name="Inagaki F."/>
            <person name="Takami H."/>
        </authorList>
    </citation>
    <scope>NUCLEOTIDE SEQUENCE</scope>
    <source>
        <strain evidence="4">Expedition CK06-06</strain>
    </source>
</reference>
<comment type="caution">
    <text evidence="4">The sequence shown here is derived from an EMBL/GenBank/DDBJ whole genome shotgun (WGS) entry which is preliminary data.</text>
</comment>
<evidence type="ECO:0000256" key="2">
    <source>
        <dbReference type="ARBA" id="ARBA00022679"/>
    </source>
</evidence>
<dbReference type="SUPFAM" id="SSF53335">
    <property type="entry name" value="S-adenosyl-L-methionine-dependent methyltransferases"/>
    <property type="match status" value="1"/>
</dbReference>
<proteinExistence type="predicted"/>
<feature type="non-terminal residue" evidence="4">
    <location>
        <position position="1"/>
    </location>
</feature>
<dbReference type="GO" id="GO:0008170">
    <property type="term" value="F:N-methyltransferase activity"/>
    <property type="evidence" value="ECO:0007669"/>
    <property type="project" value="InterPro"/>
</dbReference>
<gene>
    <name evidence="4" type="ORF">S12H4_42647</name>
</gene>
<dbReference type="InterPro" id="IPR029063">
    <property type="entry name" value="SAM-dependent_MTases_sf"/>
</dbReference>
<dbReference type="GO" id="GO:0032259">
    <property type="term" value="P:methylation"/>
    <property type="evidence" value="ECO:0007669"/>
    <property type="project" value="UniProtKB-KW"/>
</dbReference>
<feature type="domain" description="DNA methylase N-4/N-6" evidence="3">
    <location>
        <begin position="1"/>
        <end position="42"/>
    </location>
</feature>
<sequence>KPGEIVLDPFAGGGVTGEACSTVKQRRCVLIEKEEEFVEVIERRMGIKRVREDDG</sequence>
<evidence type="ECO:0000313" key="4">
    <source>
        <dbReference type="EMBL" id="GAJ15377.1"/>
    </source>
</evidence>
<dbReference type="Pfam" id="PF01555">
    <property type="entry name" value="N6_N4_Mtase"/>
    <property type="match status" value="1"/>
</dbReference>
<evidence type="ECO:0000256" key="1">
    <source>
        <dbReference type="ARBA" id="ARBA00022603"/>
    </source>
</evidence>
<organism evidence="4">
    <name type="scientific">marine sediment metagenome</name>
    <dbReference type="NCBI Taxonomy" id="412755"/>
    <lineage>
        <taxon>unclassified sequences</taxon>
        <taxon>metagenomes</taxon>
        <taxon>ecological metagenomes</taxon>
    </lineage>
</organism>
<keyword evidence="2" id="KW-0808">Transferase</keyword>
<evidence type="ECO:0000259" key="3">
    <source>
        <dbReference type="Pfam" id="PF01555"/>
    </source>
</evidence>
<name>X1VD71_9ZZZZ</name>